<reference evidence="1 2" key="1">
    <citation type="journal article" date="2024" name="Ann. Entomol. Soc. Am.">
        <title>Genomic analyses of the southern and eastern yellowjacket wasps (Hymenoptera: Vespidae) reveal evolutionary signatures of social life.</title>
        <authorList>
            <person name="Catto M.A."/>
            <person name="Caine P.B."/>
            <person name="Orr S.E."/>
            <person name="Hunt B.G."/>
            <person name="Goodisman M.A.D."/>
        </authorList>
    </citation>
    <scope>NUCLEOTIDE SEQUENCE [LARGE SCALE GENOMIC DNA]</scope>
    <source>
        <strain evidence="1">233</strain>
        <tissue evidence="1">Head and thorax</tissue>
    </source>
</reference>
<organism evidence="1 2">
    <name type="scientific">Vespula squamosa</name>
    <name type="common">Southern yellow jacket</name>
    <name type="synonym">Wasp</name>
    <dbReference type="NCBI Taxonomy" id="30214"/>
    <lineage>
        <taxon>Eukaryota</taxon>
        <taxon>Metazoa</taxon>
        <taxon>Ecdysozoa</taxon>
        <taxon>Arthropoda</taxon>
        <taxon>Hexapoda</taxon>
        <taxon>Insecta</taxon>
        <taxon>Pterygota</taxon>
        <taxon>Neoptera</taxon>
        <taxon>Endopterygota</taxon>
        <taxon>Hymenoptera</taxon>
        <taxon>Apocrita</taxon>
        <taxon>Aculeata</taxon>
        <taxon>Vespoidea</taxon>
        <taxon>Vespidae</taxon>
        <taxon>Vespinae</taxon>
        <taxon>Vespula</taxon>
    </lineage>
</organism>
<dbReference type="EMBL" id="JAUDFV010000166">
    <property type="protein sequence ID" value="KAL2712299.1"/>
    <property type="molecule type" value="Genomic_DNA"/>
</dbReference>
<accession>A0ABD1ZVB1</accession>
<feature type="non-terminal residue" evidence="1">
    <location>
        <position position="1"/>
    </location>
</feature>
<dbReference type="Proteomes" id="UP001607302">
    <property type="component" value="Unassembled WGS sequence"/>
</dbReference>
<name>A0ABD1ZVB1_VESSQ</name>
<proteinExistence type="predicted"/>
<comment type="caution">
    <text evidence="1">The sequence shown here is derived from an EMBL/GenBank/DDBJ whole genome shotgun (WGS) entry which is preliminary data.</text>
</comment>
<keyword evidence="2" id="KW-1185">Reference proteome</keyword>
<dbReference type="AlphaFoldDB" id="A0ABD1ZVB1"/>
<sequence>RPVDKVRSYSSNEFVRIGCFEISSCIENEECAIVSRMKRWREGEEEVEEEEEEEEENFHDPCIYHAASLSFIWDKALV</sequence>
<gene>
    <name evidence="1" type="ORF">V1478_017822</name>
</gene>
<evidence type="ECO:0000313" key="2">
    <source>
        <dbReference type="Proteomes" id="UP001607302"/>
    </source>
</evidence>
<protein>
    <submittedName>
        <fullName evidence="1">Uncharacterized protein</fullName>
    </submittedName>
</protein>
<feature type="non-terminal residue" evidence="1">
    <location>
        <position position="78"/>
    </location>
</feature>
<evidence type="ECO:0000313" key="1">
    <source>
        <dbReference type="EMBL" id="KAL2712299.1"/>
    </source>
</evidence>